<feature type="transmembrane region" description="Helical" evidence="1">
    <location>
        <begin position="34"/>
        <end position="56"/>
    </location>
</feature>
<dbReference type="Gene3D" id="3.40.50.620">
    <property type="entry name" value="HUPs"/>
    <property type="match status" value="1"/>
</dbReference>
<sequence>MLMHDARFPFEVLVARGTVMRIESALVTRRAKGLALFVSCALAMGSCLYGGALLWADALLTTRSAPKHAEVIVVLGGDGPRRAAHAAKLWTSGLAASVLVVGRGDCLYIRQRLIDDGVRPETISLECRSASTWENAQFAEPLLTRMGARSAILVTSWFHSRRALQRFRSVMPEIDWISLPTHRSGSMWDLASGSDGLYVFKEYLKILVYQVRSSITLLSDKRKAMSSMGGEP</sequence>
<evidence type="ECO:0000313" key="4">
    <source>
        <dbReference type="Proteomes" id="UP000606921"/>
    </source>
</evidence>
<protein>
    <submittedName>
        <fullName evidence="3">YdcF family protein</fullName>
    </submittedName>
</protein>
<dbReference type="InterPro" id="IPR014729">
    <property type="entry name" value="Rossmann-like_a/b/a_fold"/>
</dbReference>
<dbReference type="Proteomes" id="UP000606921">
    <property type="component" value="Unassembled WGS sequence"/>
</dbReference>
<dbReference type="CDD" id="cd06259">
    <property type="entry name" value="YdcF-like"/>
    <property type="match status" value="1"/>
</dbReference>
<dbReference type="PANTHER" id="PTHR30336:SF4">
    <property type="entry name" value="ENVELOPE BIOGENESIS FACTOR ELYC"/>
    <property type="match status" value="1"/>
</dbReference>
<organism evidence="3 4">
    <name type="scientific">Pseudorhizobium endolithicum</name>
    <dbReference type="NCBI Taxonomy" id="1191678"/>
    <lineage>
        <taxon>Bacteria</taxon>
        <taxon>Pseudomonadati</taxon>
        <taxon>Pseudomonadota</taxon>
        <taxon>Alphaproteobacteria</taxon>
        <taxon>Hyphomicrobiales</taxon>
        <taxon>Rhizobiaceae</taxon>
        <taxon>Rhizobium/Agrobacterium group</taxon>
        <taxon>Pseudorhizobium</taxon>
    </lineage>
</organism>
<dbReference type="EMBL" id="CABFWF030000013">
    <property type="protein sequence ID" value="CAD7044342.1"/>
    <property type="molecule type" value="Genomic_DNA"/>
</dbReference>
<dbReference type="InterPro" id="IPR003848">
    <property type="entry name" value="DUF218"/>
</dbReference>
<reference evidence="3 4" key="1">
    <citation type="submission" date="2020-11" db="EMBL/GenBank/DDBJ databases">
        <authorList>
            <person name="Lassalle F."/>
        </authorList>
    </citation>
    <scope>NUCLEOTIDE SEQUENCE [LARGE SCALE GENOMIC DNA]</scope>
    <source>
        <strain evidence="3 4">JC140</strain>
    </source>
</reference>
<dbReference type="RefSeq" id="WP_142593186.1">
    <property type="nucleotide sequence ID" value="NZ_CABFWF030000013.1"/>
</dbReference>
<evidence type="ECO:0000313" key="3">
    <source>
        <dbReference type="EMBL" id="CAD7044342.1"/>
    </source>
</evidence>
<comment type="caution">
    <text evidence="3">The sequence shown here is derived from an EMBL/GenBank/DDBJ whole genome shotgun (WGS) entry which is preliminary data.</text>
</comment>
<keyword evidence="1" id="KW-0812">Transmembrane</keyword>
<name>A0ABM8PRD5_9HYPH</name>
<keyword evidence="1" id="KW-0472">Membrane</keyword>
<dbReference type="PANTHER" id="PTHR30336">
    <property type="entry name" value="INNER MEMBRANE PROTEIN, PROBABLE PERMEASE"/>
    <property type="match status" value="1"/>
</dbReference>
<evidence type="ECO:0000259" key="2">
    <source>
        <dbReference type="Pfam" id="PF02698"/>
    </source>
</evidence>
<proteinExistence type="predicted"/>
<gene>
    <name evidence="3" type="ORF">REJC140_03808</name>
</gene>
<keyword evidence="4" id="KW-1185">Reference proteome</keyword>
<dbReference type="Pfam" id="PF02698">
    <property type="entry name" value="DUF218"/>
    <property type="match status" value="1"/>
</dbReference>
<dbReference type="InterPro" id="IPR051599">
    <property type="entry name" value="Cell_Envelope_Assoc"/>
</dbReference>
<keyword evidence="1" id="KW-1133">Transmembrane helix</keyword>
<evidence type="ECO:0000256" key="1">
    <source>
        <dbReference type="SAM" id="Phobius"/>
    </source>
</evidence>
<feature type="domain" description="DUF218" evidence="2">
    <location>
        <begin position="70"/>
        <end position="204"/>
    </location>
</feature>
<accession>A0ABM8PRD5</accession>